<dbReference type="EMBL" id="CP002868">
    <property type="protein sequence ID" value="AEJ20707.1"/>
    <property type="molecule type" value="Genomic_DNA"/>
</dbReference>
<dbReference type="HOGENOM" id="CLU_2811173_0_0_12"/>
<dbReference type="AlphaFoldDB" id="F8EY46"/>
<reference evidence="2" key="1">
    <citation type="journal article" date="2013" name="Stand. Genomic Sci.">
        <title>Genome sequence of the thermophilic fresh-water bacterium Spirochaeta caldaria type strain (H1(T)), reclassification of Spirochaeta caldaria, Spirochaeta stenostrepta, and Spirochaeta zuelzerae in the genus Treponema as Treponema caldaria comb. nov., Treponema stenostrepta comb. nov., and Treponema zuelzerae comb. nov., and emendation of the genus Treponema.</title>
        <authorList>
            <person name="Abt B."/>
            <person name="Goker M."/>
            <person name="Scheuner C."/>
            <person name="Han C."/>
            <person name="Lu M."/>
            <person name="Misra M."/>
            <person name="Lapidus A."/>
            <person name="Nolan M."/>
            <person name="Lucas S."/>
            <person name="Hammon N."/>
            <person name="Deshpande S."/>
            <person name="Cheng J.F."/>
            <person name="Tapia R."/>
            <person name="Goodwin L.A."/>
            <person name="Pitluck S."/>
            <person name="Liolios K."/>
            <person name="Pagani I."/>
            <person name="Ivanova N."/>
            <person name="Mavromatis K."/>
            <person name="Mikhailova N."/>
            <person name="Huntemann M."/>
            <person name="Pati A."/>
            <person name="Chen A."/>
            <person name="Palaniappan K."/>
            <person name="Land M."/>
            <person name="Hauser L."/>
            <person name="Jeffries C.D."/>
            <person name="Rohde M."/>
            <person name="Spring S."/>
            <person name="Gronow S."/>
            <person name="Detter J.C."/>
            <person name="Bristow J."/>
            <person name="Eisen J.A."/>
            <person name="Markowitz V."/>
            <person name="Hugenholtz P."/>
            <person name="Kyrpides N.C."/>
            <person name="Woyke T."/>
            <person name="Klenk H.P."/>
        </authorList>
    </citation>
    <scope>NUCLEOTIDE SEQUENCE</scope>
    <source>
        <strain evidence="2">ATCC 51460 / DSM 7334 / H1</strain>
    </source>
</reference>
<proteinExistence type="predicted"/>
<evidence type="ECO:0000313" key="1">
    <source>
        <dbReference type="EMBL" id="AEJ20707.1"/>
    </source>
</evidence>
<name>F8EY46_GRAC1</name>
<evidence type="ECO:0000313" key="2">
    <source>
        <dbReference type="Proteomes" id="UP000000503"/>
    </source>
</evidence>
<gene>
    <name evidence="1" type="ordered locus">Spica_2609</name>
</gene>
<protein>
    <submittedName>
        <fullName evidence="1">Uncharacterized protein</fullName>
    </submittedName>
</protein>
<keyword evidence="2" id="KW-1185">Reference proteome</keyword>
<organism evidence="1 2">
    <name type="scientific">Gracilinema caldarium (strain ATCC 51460 / DSM 7334 / H1)</name>
    <name type="common">Treponema caldarium</name>
    <dbReference type="NCBI Taxonomy" id="744872"/>
    <lineage>
        <taxon>Bacteria</taxon>
        <taxon>Pseudomonadati</taxon>
        <taxon>Spirochaetota</taxon>
        <taxon>Spirochaetia</taxon>
        <taxon>Spirochaetales</taxon>
        <taxon>Breznakiellaceae</taxon>
        <taxon>Gracilinema</taxon>
    </lineage>
</organism>
<sequence>METYLQNIAGHHCGKMNCWDVVKETNKTIPDPDGAVSVVLPRQPHLVTSGRSYRHCRDPDGVYPSLH</sequence>
<dbReference type="Proteomes" id="UP000000503">
    <property type="component" value="Chromosome"/>
</dbReference>
<dbReference type="KEGG" id="scd:Spica_2609"/>
<accession>F8EY46</accession>